<accession>A0A7J7JI95</accession>
<dbReference type="AlphaFoldDB" id="A0A7J7JI95"/>
<proteinExistence type="predicted"/>
<keyword evidence="3" id="KW-1185">Reference proteome</keyword>
<comment type="caution">
    <text evidence="2">The sequence shown here is derived from an EMBL/GenBank/DDBJ whole genome shotgun (WGS) entry which is preliminary data.</text>
</comment>
<protein>
    <submittedName>
        <fullName evidence="2">Uncharacterized protein</fullName>
    </submittedName>
</protein>
<evidence type="ECO:0000313" key="2">
    <source>
        <dbReference type="EMBL" id="KAF6025835.1"/>
    </source>
</evidence>
<reference evidence="2" key="1">
    <citation type="submission" date="2020-06" db="EMBL/GenBank/DDBJ databases">
        <title>Draft genome of Bugula neritina, a colonial animal packing powerful symbionts and potential medicines.</title>
        <authorList>
            <person name="Rayko M."/>
        </authorList>
    </citation>
    <scope>NUCLEOTIDE SEQUENCE [LARGE SCALE GENOMIC DNA]</scope>
    <source>
        <strain evidence="2">Kwan_BN1</strain>
    </source>
</reference>
<feature type="region of interest" description="Disordered" evidence="1">
    <location>
        <begin position="92"/>
        <end position="117"/>
    </location>
</feature>
<dbReference type="EMBL" id="VXIV02002426">
    <property type="protein sequence ID" value="KAF6025835.1"/>
    <property type="molecule type" value="Genomic_DNA"/>
</dbReference>
<feature type="compositionally biased region" description="Polar residues" evidence="1">
    <location>
        <begin position="93"/>
        <end position="107"/>
    </location>
</feature>
<organism evidence="2 3">
    <name type="scientific">Bugula neritina</name>
    <name type="common">Brown bryozoan</name>
    <name type="synonym">Sertularia neritina</name>
    <dbReference type="NCBI Taxonomy" id="10212"/>
    <lineage>
        <taxon>Eukaryota</taxon>
        <taxon>Metazoa</taxon>
        <taxon>Spiralia</taxon>
        <taxon>Lophotrochozoa</taxon>
        <taxon>Bryozoa</taxon>
        <taxon>Gymnolaemata</taxon>
        <taxon>Cheilostomatida</taxon>
        <taxon>Flustrina</taxon>
        <taxon>Buguloidea</taxon>
        <taxon>Bugulidae</taxon>
        <taxon>Bugula</taxon>
    </lineage>
</organism>
<dbReference type="Proteomes" id="UP000593567">
    <property type="component" value="Unassembled WGS sequence"/>
</dbReference>
<evidence type="ECO:0000313" key="3">
    <source>
        <dbReference type="Proteomes" id="UP000593567"/>
    </source>
</evidence>
<sequence length="139" mass="16020">MSLTYTTCELSTKSTFYGYQFLERIVLYKNWPDVEPSYRSSKLIFRKAIVIVTPAVYCAWLNFFTLNVKGGHRHECRHRSSWCARHITGEALSGSSESQLGWCQQAGSRPGDPSVIPSHRRRRRLYKRVQRYSAGTPSV</sequence>
<gene>
    <name evidence="2" type="ORF">EB796_015853</name>
</gene>
<name>A0A7J7JI95_BUGNE</name>
<evidence type="ECO:0000256" key="1">
    <source>
        <dbReference type="SAM" id="MobiDB-lite"/>
    </source>
</evidence>